<dbReference type="PRINTS" id="PR00180">
    <property type="entry name" value="CRETINALDHBP"/>
</dbReference>
<dbReference type="Gene3D" id="3.40.525.10">
    <property type="entry name" value="CRAL-TRIO lipid binding domain"/>
    <property type="match status" value="1"/>
</dbReference>
<gene>
    <name evidence="3" type="ORF">MCOR_49196</name>
</gene>
<dbReference type="PROSITE" id="PS50191">
    <property type="entry name" value="CRAL_TRIO"/>
    <property type="match status" value="1"/>
</dbReference>
<organism evidence="3 4">
    <name type="scientific">Mytilus coruscus</name>
    <name type="common">Sea mussel</name>
    <dbReference type="NCBI Taxonomy" id="42192"/>
    <lineage>
        <taxon>Eukaryota</taxon>
        <taxon>Metazoa</taxon>
        <taxon>Spiralia</taxon>
        <taxon>Lophotrochozoa</taxon>
        <taxon>Mollusca</taxon>
        <taxon>Bivalvia</taxon>
        <taxon>Autobranchia</taxon>
        <taxon>Pteriomorphia</taxon>
        <taxon>Mytilida</taxon>
        <taxon>Mytiloidea</taxon>
        <taxon>Mytilidae</taxon>
        <taxon>Mytilinae</taxon>
        <taxon>Mytilus</taxon>
    </lineage>
</organism>
<dbReference type="SUPFAM" id="SSF101576">
    <property type="entry name" value="Supernatant protein factor (SPF), C-terminal domain"/>
    <property type="match status" value="1"/>
</dbReference>
<name>A0A6J8E950_MYTCO</name>
<dbReference type="Proteomes" id="UP000507470">
    <property type="component" value="Unassembled WGS sequence"/>
</dbReference>
<dbReference type="InterPro" id="IPR001251">
    <property type="entry name" value="CRAL-TRIO_dom"/>
</dbReference>
<evidence type="ECO:0000259" key="1">
    <source>
        <dbReference type="PROSITE" id="PS50191"/>
    </source>
</evidence>
<dbReference type="GO" id="GO:0005737">
    <property type="term" value="C:cytoplasm"/>
    <property type="evidence" value="ECO:0007669"/>
    <property type="project" value="TreeGrafter"/>
</dbReference>
<dbReference type="EMBL" id="CACVKT020008663">
    <property type="protein sequence ID" value="CAC5416596.1"/>
    <property type="molecule type" value="Genomic_DNA"/>
</dbReference>
<dbReference type="SUPFAM" id="SSF52087">
    <property type="entry name" value="CRAL/TRIO domain"/>
    <property type="match status" value="1"/>
</dbReference>
<dbReference type="SMART" id="SM00516">
    <property type="entry name" value="SEC14"/>
    <property type="match status" value="1"/>
</dbReference>
<dbReference type="Pfam" id="PF00650">
    <property type="entry name" value="CRAL_TRIO"/>
    <property type="match status" value="1"/>
</dbReference>
<dbReference type="InterPro" id="IPR036273">
    <property type="entry name" value="CRAL/TRIO_N_dom_sf"/>
</dbReference>
<dbReference type="PANTHER" id="PTHR23324:SF83">
    <property type="entry name" value="SEC14-LIKE PROTEIN 2"/>
    <property type="match status" value="1"/>
</dbReference>
<dbReference type="SUPFAM" id="SSF46938">
    <property type="entry name" value="CRAL/TRIO N-terminal domain"/>
    <property type="match status" value="1"/>
</dbReference>
<sequence length="414" mass="47522">MNESNVNSNNNYTKKPLTAKEEHALQQFKEITKDVADQINYDLEKFLRARCFDVQKAEQMLRNSVDFRKTMKVNTLLKDYKQPEVMRKYLTGGFCGHAKDGSPVRVELFGNLDLKGLMRSTKKSDFVKNKLQECEWTVSDWAEQSKKLGRPVDGMTVICDMADIGTSALWIPGIKLHLHLVKVLEDNYPEMLKRLLVINAPLIFPLLHKIARPLLSEDTRQKLYVKGDNYKDLLLSFIDAENLPACYGGMLTDPDGNPNCTTMIGQGGPVPEEFYFENADLKEQMQSVTVPRAGKIYIGAKVDRSLSVLSWEFQTEDHDIEFGLFYEENDSYITIKPVTRADSHVVTHDGTYTCDKVGKYFLCFDNTYSWTRSKQLRYTCEVYEPDQTIFSEDVTKLMKDGDIKTLTEKFKSHN</sequence>
<keyword evidence="4" id="KW-1185">Reference proteome</keyword>
<dbReference type="InterPro" id="IPR036598">
    <property type="entry name" value="GOLD_dom_sf"/>
</dbReference>
<dbReference type="AlphaFoldDB" id="A0A6J8E950"/>
<evidence type="ECO:0000259" key="2">
    <source>
        <dbReference type="PROSITE" id="PS50866"/>
    </source>
</evidence>
<protein>
    <submittedName>
        <fullName evidence="3">Retinal-binding protein</fullName>
    </submittedName>
</protein>
<evidence type="ECO:0000313" key="4">
    <source>
        <dbReference type="Proteomes" id="UP000507470"/>
    </source>
</evidence>
<dbReference type="InterPro" id="IPR009038">
    <property type="entry name" value="GOLD_dom"/>
</dbReference>
<feature type="domain" description="CRAL-TRIO" evidence="1">
    <location>
        <begin position="82"/>
        <end position="255"/>
    </location>
</feature>
<dbReference type="PROSITE" id="PS50866">
    <property type="entry name" value="GOLD"/>
    <property type="match status" value="1"/>
</dbReference>
<evidence type="ECO:0000313" key="3">
    <source>
        <dbReference type="EMBL" id="CAC5416596.1"/>
    </source>
</evidence>
<proteinExistence type="predicted"/>
<dbReference type="OrthoDB" id="1434354at2759"/>
<dbReference type="Gene3D" id="2.60.120.680">
    <property type="entry name" value="GOLD domain"/>
    <property type="match status" value="1"/>
</dbReference>
<dbReference type="InterPro" id="IPR051064">
    <property type="entry name" value="SEC14/CRAL-TRIO_domain"/>
</dbReference>
<dbReference type="InterPro" id="IPR036865">
    <property type="entry name" value="CRAL-TRIO_dom_sf"/>
</dbReference>
<accession>A0A6J8E950</accession>
<reference evidence="3 4" key="1">
    <citation type="submission" date="2020-06" db="EMBL/GenBank/DDBJ databases">
        <authorList>
            <person name="Li R."/>
            <person name="Bekaert M."/>
        </authorList>
    </citation>
    <scope>NUCLEOTIDE SEQUENCE [LARGE SCALE GENOMIC DNA]</scope>
    <source>
        <strain evidence="4">wild</strain>
    </source>
</reference>
<feature type="domain" description="GOLD" evidence="2">
    <location>
        <begin position="272"/>
        <end position="382"/>
    </location>
</feature>
<dbReference type="PANTHER" id="PTHR23324">
    <property type="entry name" value="SEC14 RELATED PROTEIN"/>
    <property type="match status" value="1"/>
</dbReference>
<dbReference type="CDD" id="cd00170">
    <property type="entry name" value="SEC14"/>
    <property type="match status" value="1"/>
</dbReference>